<dbReference type="InterPro" id="IPR000160">
    <property type="entry name" value="GGDEF_dom"/>
</dbReference>
<keyword evidence="1" id="KW-0812">Transmembrane</keyword>
<dbReference type="InterPro" id="IPR050469">
    <property type="entry name" value="Diguanylate_Cyclase"/>
</dbReference>
<dbReference type="RefSeq" id="WP_323357763.1">
    <property type="nucleotide sequence ID" value="NZ_JAYGHY010000068.1"/>
</dbReference>
<proteinExistence type="predicted"/>
<dbReference type="PANTHER" id="PTHR45138">
    <property type="entry name" value="REGULATORY COMPONENTS OF SENSORY TRANSDUCTION SYSTEM"/>
    <property type="match status" value="1"/>
</dbReference>
<keyword evidence="1" id="KW-0472">Membrane</keyword>
<dbReference type="GO" id="GO:0052621">
    <property type="term" value="F:diguanylate cyclase activity"/>
    <property type="evidence" value="ECO:0007669"/>
    <property type="project" value="UniProtKB-EC"/>
</dbReference>
<name>A0ABU5SZ44_9CYAN</name>
<keyword evidence="3" id="KW-0548">Nucleotidyltransferase</keyword>
<keyword evidence="3" id="KW-0808">Transferase</keyword>
<feature type="transmembrane region" description="Helical" evidence="1">
    <location>
        <begin position="36"/>
        <end position="57"/>
    </location>
</feature>
<comment type="caution">
    <text evidence="3">The sequence shown here is derived from an EMBL/GenBank/DDBJ whole genome shotgun (WGS) entry which is preliminary data.</text>
</comment>
<dbReference type="Gene3D" id="3.30.70.270">
    <property type="match status" value="1"/>
</dbReference>
<dbReference type="PANTHER" id="PTHR45138:SF9">
    <property type="entry name" value="DIGUANYLATE CYCLASE DGCM-RELATED"/>
    <property type="match status" value="1"/>
</dbReference>
<dbReference type="Proteomes" id="UP001302329">
    <property type="component" value="Unassembled WGS sequence"/>
</dbReference>
<feature type="transmembrane region" description="Helical" evidence="1">
    <location>
        <begin position="69"/>
        <end position="89"/>
    </location>
</feature>
<dbReference type="EC" id="2.7.7.65" evidence="3"/>
<keyword evidence="4" id="KW-1185">Reference proteome</keyword>
<feature type="domain" description="GGDEF" evidence="2">
    <location>
        <begin position="133"/>
        <end position="265"/>
    </location>
</feature>
<dbReference type="Pfam" id="PF00990">
    <property type="entry name" value="GGDEF"/>
    <property type="match status" value="1"/>
</dbReference>
<sequence>MLRGATAIVCALAARGAAHRAGLSAQPRQRRWRACLGAVVMLALGLFALEDGVLVALGQLGEPIGWRSWVWVLLDLVIPAQVLAALATLRQRDRLEAELAAAAQRDPLTGLPNRAGFTEAASAVLAAAARDGRPVAGAMLDIDHFKAINDGWGHGAGDAVLRDVAAAMRAVLRPGDVLARIGGEEFAVVLSGVDTQAARPLIERLRAAAAAVPHPGARERRVTLSGGLAPVQGLGLAALENGLRSADGALYAAKAAGRNRVMVAG</sequence>
<dbReference type="CDD" id="cd01949">
    <property type="entry name" value="GGDEF"/>
    <property type="match status" value="1"/>
</dbReference>
<gene>
    <name evidence="3" type="ORF">VB739_14670</name>
</gene>
<evidence type="ECO:0000259" key="2">
    <source>
        <dbReference type="PROSITE" id="PS50887"/>
    </source>
</evidence>
<dbReference type="EMBL" id="JAYGHY010000068">
    <property type="protein sequence ID" value="MEA5443798.1"/>
    <property type="molecule type" value="Genomic_DNA"/>
</dbReference>
<keyword evidence="1" id="KW-1133">Transmembrane helix</keyword>
<evidence type="ECO:0000256" key="1">
    <source>
        <dbReference type="SAM" id="Phobius"/>
    </source>
</evidence>
<dbReference type="NCBIfam" id="TIGR00254">
    <property type="entry name" value="GGDEF"/>
    <property type="match status" value="1"/>
</dbReference>
<dbReference type="InterPro" id="IPR043128">
    <property type="entry name" value="Rev_trsase/Diguanyl_cyclase"/>
</dbReference>
<evidence type="ECO:0000313" key="3">
    <source>
        <dbReference type="EMBL" id="MEA5443798.1"/>
    </source>
</evidence>
<evidence type="ECO:0000313" key="4">
    <source>
        <dbReference type="Proteomes" id="UP001302329"/>
    </source>
</evidence>
<organism evidence="3 4">
    <name type="scientific">Cyanobium gracile UHCC 0281</name>
    <dbReference type="NCBI Taxonomy" id="3110309"/>
    <lineage>
        <taxon>Bacteria</taxon>
        <taxon>Bacillati</taxon>
        <taxon>Cyanobacteriota</taxon>
        <taxon>Cyanophyceae</taxon>
        <taxon>Synechococcales</taxon>
        <taxon>Prochlorococcaceae</taxon>
        <taxon>Cyanobium</taxon>
    </lineage>
</organism>
<accession>A0ABU5SZ44</accession>
<dbReference type="InterPro" id="IPR029787">
    <property type="entry name" value="Nucleotide_cyclase"/>
</dbReference>
<dbReference type="PROSITE" id="PS50887">
    <property type="entry name" value="GGDEF"/>
    <property type="match status" value="1"/>
</dbReference>
<dbReference type="SMART" id="SM00267">
    <property type="entry name" value="GGDEF"/>
    <property type="match status" value="1"/>
</dbReference>
<reference evidence="3 4" key="1">
    <citation type="submission" date="2023-12" db="EMBL/GenBank/DDBJ databases">
        <title>Baltic Sea Cyanobacteria.</title>
        <authorList>
            <person name="Delbaje E."/>
            <person name="Fewer D.P."/>
            <person name="Shishido T.K."/>
        </authorList>
    </citation>
    <scope>NUCLEOTIDE SEQUENCE [LARGE SCALE GENOMIC DNA]</scope>
    <source>
        <strain evidence="3 4">UHCC 0281</strain>
    </source>
</reference>
<protein>
    <submittedName>
        <fullName evidence="3">GGDEF domain-containing protein</fullName>
        <ecNumber evidence="3">2.7.7.65</ecNumber>
    </submittedName>
</protein>
<dbReference type="SUPFAM" id="SSF55073">
    <property type="entry name" value="Nucleotide cyclase"/>
    <property type="match status" value="1"/>
</dbReference>